<protein>
    <submittedName>
        <fullName evidence="1">Uncharacterized protein</fullName>
    </submittedName>
</protein>
<dbReference type="AlphaFoldDB" id="A0A2A6CNU7"/>
<dbReference type="Proteomes" id="UP000005239">
    <property type="component" value="Unassembled WGS sequence"/>
</dbReference>
<accession>A0A2A6CNU7</accession>
<proteinExistence type="predicted"/>
<reference evidence="1" key="2">
    <citation type="submission" date="2022-06" db="UniProtKB">
        <authorList>
            <consortium name="EnsemblMetazoa"/>
        </authorList>
    </citation>
    <scope>IDENTIFICATION</scope>
    <source>
        <strain evidence="1">PS312</strain>
    </source>
</reference>
<sequence>MEHTPPAVVPENSVSTEISRELETLSALERLPQEIVLRIFGFVPEALLDLRQTSRMFRSRADEYALQADKLLLVEDLNIDMEGAEVELWAYVPSELSPLFERRIELLQFPISLLKREGGEESLEMKYVIKYDIDDHDSSSEFGMCMGKQIGKATLQEDNIDPNLLTPIFRVLDGIKIRRLEIKFITLCEDAACPCLFGTYLRPTEVRDTSVTCYPYAVHAQQAVQKSFPVDLLLELSSLVKSLHIDQNDGDGRYDDRFLFGEYDRDWEPIILEMLSRRCDKLHIDNRFYQRNLGKREVDALREVIFFRNFNHIVIFARDSEISR</sequence>
<organism evidence="1 2">
    <name type="scientific">Pristionchus pacificus</name>
    <name type="common">Parasitic nematode worm</name>
    <dbReference type="NCBI Taxonomy" id="54126"/>
    <lineage>
        <taxon>Eukaryota</taxon>
        <taxon>Metazoa</taxon>
        <taxon>Ecdysozoa</taxon>
        <taxon>Nematoda</taxon>
        <taxon>Chromadorea</taxon>
        <taxon>Rhabditida</taxon>
        <taxon>Rhabditina</taxon>
        <taxon>Diplogasteromorpha</taxon>
        <taxon>Diplogasteroidea</taxon>
        <taxon>Neodiplogasteridae</taxon>
        <taxon>Pristionchus</taxon>
    </lineage>
</organism>
<gene>
    <name evidence="1" type="primary">WBGene00279234</name>
</gene>
<evidence type="ECO:0000313" key="1">
    <source>
        <dbReference type="EnsemblMetazoa" id="PPA40865.1"/>
    </source>
</evidence>
<name>A0A2A6CNU7_PRIPA</name>
<evidence type="ECO:0000313" key="2">
    <source>
        <dbReference type="Proteomes" id="UP000005239"/>
    </source>
</evidence>
<keyword evidence="2" id="KW-1185">Reference proteome</keyword>
<dbReference type="EnsemblMetazoa" id="PPA40865.1">
    <property type="protein sequence ID" value="PPA40865.1"/>
    <property type="gene ID" value="WBGene00279234"/>
</dbReference>
<reference evidence="2" key="1">
    <citation type="journal article" date="2008" name="Nat. Genet.">
        <title>The Pristionchus pacificus genome provides a unique perspective on nematode lifestyle and parasitism.</title>
        <authorList>
            <person name="Dieterich C."/>
            <person name="Clifton S.W."/>
            <person name="Schuster L.N."/>
            <person name="Chinwalla A."/>
            <person name="Delehaunty K."/>
            <person name="Dinkelacker I."/>
            <person name="Fulton L."/>
            <person name="Fulton R."/>
            <person name="Godfrey J."/>
            <person name="Minx P."/>
            <person name="Mitreva M."/>
            <person name="Roeseler W."/>
            <person name="Tian H."/>
            <person name="Witte H."/>
            <person name="Yang S.P."/>
            <person name="Wilson R.K."/>
            <person name="Sommer R.J."/>
        </authorList>
    </citation>
    <scope>NUCLEOTIDE SEQUENCE [LARGE SCALE GENOMIC DNA]</scope>
    <source>
        <strain evidence="2">PS312</strain>
    </source>
</reference>
<accession>A0A8R1Z1Z9</accession>